<dbReference type="GO" id="GO:0070682">
    <property type="term" value="P:proteasome regulatory particle assembly"/>
    <property type="evidence" value="ECO:0007669"/>
    <property type="project" value="InterPro"/>
</dbReference>
<dbReference type="GO" id="GO:0005737">
    <property type="term" value="C:cytoplasm"/>
    <property type="evidence" value="ECO:0007669"/>
    <property type="project" value="TreeGrafter"/>
</dbReference>
<reference evidence="2" key="2">
    <citation type="submission" date="2020-05" db="UniProtKB">
        <authorList>
            <consortium name="EnsemblMetazoa"/>
        </authorList>
    </citation>
    <scope>IDENTIFICATION</scope>
    <source>
        <strain evidence="2">Indian</strain>
    </source>
</reference>
<protein>
    <recommendedName>
        <fullName evidence="1">Nas2 N-terminal domain-containing protein</fullName>
    </recommendedName>
</protein>
<evidence type="ECO:0000259" key="1">
    <source>
        <dbReference type="Pfam" id="PF18265"/>
    </source>
</evidence>
<evidence type="ECO:0000313" key="3">
    <source>
        <dbReference type="Proteomes" id="UP000076408"/>
    </source>
</evidence>
<dbReference type="PANTHER" id="PTHR12651:SF1">
    <property type="entry name" value="26S PROTEASOME NON-ATPASE REGULATORY SUBUNIT 9"/>
    <property type="match status" value="1"/>
</dbReference>
<dbReference type="OMA" id="ARHTIIC"/>
<dbReference type="Proteomes" id="UP000076408">
    <property type="component" value="Unassembled WGS sequence"/>
</dbReference>
<dbReference type="EnsemblMetazoa" id="ASTEI03514-RA">
    <property type="protein sequence ID" value="ASTEI03514-PA"/>
    <property type="gene ID" value="ASTEI03514"/>
</dbReference>
<dbReference type="InterPro" id="IPR035269">
    <property type="entry name" value="PSMD9"/>
</dbReference>
<dbReference type="GO" id="GO:0005634">
    <property type="term" value="C:nucleus"/>
    <property type="evidence" value="ECO:0007669"/>
    <property type="project" value="TreeGrafter"/>
</dbReference>
<dbReference type="PANTHER" id="PTHR12651">
    <property type="entry name" value="26S PROTEASOME NON-ATPASE REGULATORY SUBUNIT 9"/>
    <property type="match status" value="1"/>
</dbReference>
<dbReference type="SUPFAM" id="SSF50156">
    <property type="entry name" value="PDZ domain-like"/>
    <property type="match status" value="1"/>
</dbReference>
<proteinExistence type="predicted"/>
<keyword evidence="3" id="KW-1185">Reference proteome</keyword>
<evidence type="ECO:0000313" key="2">
    <source>
        <dbReference type="EnsemblMetazoa" id="ASTEI03514-PA"/>
    </source>
</evidence>
<dbReference type="Gene3D" id="2.30.42.10">
    <property type="match status" value="1"/>
</dbReference>
<reference evidence="3" key="1">
    <citation type="journal article" date="2014" name="Genome Biol.">
        <title>Genome analysis of a major urban malaria vector mosquito, Anopheles stephensi.</title>
        <authorList>
            <person name="Jiang X."/>
            <person name="Peery A."/>
            <person name="Hall A.B."/>
            <person name="Sharma A."/>
            <person name="Chen X.G."/>
            <person name="Waterhouse R.M."/>
            <person name="Komissarov A."/>
            <person name="Riehle M.M."/>
            <person name="Shouche Y."/>
            <person name="Sharakhova M.V."/>
            <person name="Lawson D."/>
            <person name="Pakpour N."/>
            <person name="Arensburger P."/>
            <person name="Davidson V.L."/>
            <person name="Eiglmeier K."/>
            <person name="Emrich S."/>
            <person name="George P."/>
            <person name="Kennedy R.C."/>
            <person name="Mane S.P."/>
            <person name="Maslen G."/>
            <person name="Oringanje C."/>
            <person name="Qi Y."/>
            <person name="Settlage R."/>
            <person name="Tojo M."/>
            <person name="Tubio J.M."/>
            <person name="Unger M.F."/>
            <person name="Wang B."/>
            <person name="Vernick K.D."/>
            <person name="Ribeiro J.M."/>
            <person name="James A.A."/>
            <person name="Michel K."/>
            <person name="Riehle M.A."/>
            <person name="Luckhart S."/>
            <person name="Sharakhov I.V."/>
            <person name="Tu Z."/>
        </authorList>
    </citation>
    <scope>NUCLEOTIDE SEQUENCE [LARGE SCALE GENOMIC DNA]</scope>
    <source>
        <strain evidence="3">Indian</strain>
    </source>
</reference>
<accession>A0A182Y4X8</accession>
<organism evidence="2 3">
    <name type="scientific">Anopheles stephensi</name>
    <name type="common">Indo-Pakistan malaria mosquito</name>
    <dbReference type="NCBI Taxonomy" id="30069"/>
    <lineage>
        <taxon>Eukaryota</taxon>
        <taxon>Metazoa</taxon>
        <taxon>Ecdysozoa</taxon>
        <taxon>Arthropoda</taxon>
        <taxon>Hexapoda</taxon>
        <taxon>Insecta</taxon>
        <taxon>Pterygota</taxon>
        <taxon>Neoptera</taxon>
        <taxon>Endopterygota</taxon>
        <taxon>Diptera</taxon>
        <taxon>Nematocera</taxon>
        <taxon>Culicoidea</taxon>
        <taxon>Culicidae</taxon>
        <taxon>Anophelinae</taxon>
        <taxon>Anopheles</taxon>
    </lineage>
</organism>
<dbReference type="VEuPathDB" id="VectorBase:ASTEI20_045108"/>
<dbReference type="VEuPathDB" id="VectorBase:ASTE000324"/>
<name>A0A182Y4X8_ANOST</name>
<feature type="domain" description="Nas2 N-terminal" evidence="1">
    <location>
        <begin position="8"/>
        <end position="84"/>
    </location>
</feature>
<sequence>MSHETLLSLLNRKDELEKQIEQHGMVLKANKIGMNEPLIDGEEFPLPNIDIVSVRKARRAINYLQNDRAVLLKEIEKEMALLFEKGRSTVSSEVPACQPMEVDNSNDAVSPSLEPFAVVERVEPGQLADRMGVQIRDKILQIGTLTSQNFKALNQIQTVISNSQGRMLRFVIRKASTGKDVTLDMDFSAEGTRLGIFAKPLNT</sequence>
<dbReference type="Gene3D" id="6.10.140.1710">
    <property type="match status" value="1"/>
</dbReference>
<dbReference type="InterPro" id="IPR040815">
    <property type="entry name" value="Nas2_N"/>
</dbReference>
<dbReference type="VEuPathDB" id="VectorBase:ASTEI03514"/>
<dbReference type="AlphaFoldDB" id="A0A182Y4X8"/>
<dbReference type="Pfam" id="PF18265">
    <property type="entry name" value="Nas2_N"/>
    <property type="match status" value="1"/>
</dbReference>
<dbReference type="InterPro" id="IPR036034">
    <property type="entry name" value="PDZ_sf"/>
</dbReference>
<dbReference type="STRING" id="30069.A0A182Y4X8"/>